<dbReference type="InterPro" id="IPR011257">
    <property type="entry name" value="DNA_glycosylase"/>
</dbReference>
<dbReference type="GO" id="GO:0034039">
    <property type="term" value="F:8-oxo-7,8-dihydroguanine DNA N-glycosylase activity"/>
    <property type="evidence" value="ECO:0007669"/>
    <property type="project" value="TreeGrafter"/>
</dbReference>
<dbReference type="GO" id="GO:0046872">
    <property type="term" value="F:metal ion binding"/>
    <property type="evidence" value="ECO:0007669"/>
    <property type="project" value="UniProtKB-UniRule"/>
</dbReference>
<keyword evidence="6" id="KW-0004">4Fe-4S</keyword>
<dbReference type="Pfam" id="PF14815">
    <property type="entry name" value="NUDIX_4"/>
    <property type="match status" value="1"/>
</dbReference>
<dbReference type="InterPro" id="IPR003265">
    <property type="entry name" value="HhH-GPD_domain"/>
</dbReference>
<dbReference type="PROSITE" id="PS00764">
    <property type="entry name" value="ENDONUCLEASE_III_1"/>
    <property type="match status" value="1"/>
</dbReference>
<dbReference type="NCBIfam" id="TIGR01084">
    <property type="entry name" value="mutY"/>
    <property type="match status" value="1"/>
</dbReference>
<dbReference type="SUPFAM" id="SSF48150">
    <property type="entry name" value="DNA-glycosylase"/>
    <property type="match status" value="1"/>
</dbReference>
<dbReference type="Gene3D" id="1.10.340.30">
    <property type="entry name" value="Hypothetical protein, domain 2"/>
    <property type="match status" value="1"/>
</dbReference>
<dbReference type="GO" id="GO:0051539">
    <property type="term" value="F:4 iron, 4 sulfur cluster binding"/>
    <property type="evidence" value="ECO:0007669"/>
    <property type="project" value="UniProtKB-UniRule"/>
</dbReference>
<evidence type="ECO:0000256" key="8">
    <source>
        <dbReference type="ARBA" id="ARBA00022763"/>
    </source>
</evidence>
<protein>
    <recommendedName>
        <fullName evidence="5 14">Adenine DNA glycosylase</fullName>
        <ecNumber evidence="4 14">3.2.2.31</ecNumber>
    </recommendedName>
</protein>
<name>A0A486XN23_9GAMM</name>
<dbReference type="InterPro" id="IPR029119">
    <property type="entry name" value="MutY_C"/>
</dbReference>
<evidence type="ECO:0000256" key="13">
    <source>
        <dbReference type="ARBA" id="ARBA00023295"/>
    </source>
</evidence>
<reference evidence="16" key="1">
    <citation type="submission" date="2019-04" db="EMBL/GenBank/DDBJ databases">
        <authorList>
            <person name="Brambilla D."/>
        </authorList>
    </citation>
    <scope>NUCLEOTIDE SEQUENCE</scope>
    <source>
        <strain evidence="16">BAL1</strain>
    </source>
</reference>
<evidence type="ECO:0000256" key="10">
    <source>
        <dbReference type="ARBA" id="ARBA00023004"/>
    </source>
</evidence>
<evidence type="ECO:0000256" key="11">
    <source>
        <dbReference type="ARBA" id="ARBA00023014"/>
    </source>
</evidence>
<dbReference type="GO" id="GO:0000701">
    <property type="term" value="F:purine-specific mismatch base pair DNA N-glycosylase activity"/>
    <property type="evidence" value="ECO:0007669"/>
    <property type="project" value="UniProtKB-EC"/>
</dbReference>
<dbReference type="GO" id="GO:0032357">
    <property type="term" value="F:oxidized purine DNA binding"/>
    <property type="evidence" value="ECO:0007669"/>
    <property type="project" value="TreeGrafter"/>
</dbReference>
<dbReference type="CDD" id="cd03431">
    <property type="entry name" value="NUDIX_DNA_Glycosylase_C-MutY"/>
    <property type="match status" value="1"/>
</dbReference>
<dbReference type="AlphaFoldDB" id="A0A486XN23"/>
<dbReference type="PANTHER" id="PTHR42944">
    <property type="entry name" value="ADENINE DNA GLYCOSYLASE"/>
    <property type="match status" value="1"/>
</dbReference>
<gene>
    <name evidence="16" type="ORF">BAL341_1658</name>
</gene>
<dbReference type="FunFam" id="1.10.340.30:FF:000002">
    <property type="entry name" value="Adenine DNA glycosylase"/>
    <property type="match status" value="1"/>
</dbReference>
<evidence type="ECO:0000256" key="3">
    <source>
        <dbReference type="ARBA" id="ARBA00008343"/>
    </source>
</evidence>
<dbReference type="Gene3D" id="3.90.79.10">
    <property type="entry name" value="Nucleoside Triphosphate Pyrophosphohydrolase"/>
    <property type="match status" value="1"/>
</dbReference>
<comment type="cofactor">
    <cofactor evidence="14">
        <name>[4Fe-4S] cluster</name>
        <dbReference type="ChEBI" id="CHEBI:49883"/>
    </cofactor>
    <text evidence="14">Binds 1 [4Fe-4S] cluster.</text>
</comment>
<dbReference type="CDD" id="cd00056">
    <property type="entry name" value="ENDO3c"/>
    <property type="match status" value="1"/>
</dbReference>
<dbReference type="NCBIfam" id="NF008132">
    <property type="entry name" value="PRK10880.1"/>
    <property type="match status" value="1"/>
</dbReference>
<dbReference type="SUPFAM" id="SSF55811">
    <property type="entry name" value="Nudix"/>
    <property type="match status" value="1"/>
</dbReference>
<feature type="domain" description="HhH-GPD" evidence="15">
    <location>
        <begin position="62"/>
        <end position="213"/>
    </location>
</feature>
<comment type="similarity">
    <text evidence="3 14">Belongs to the Nth/MutY family.</text>
</comment>
<keyword evidence="13 14" id="KW-0326">Glycosidase</keyword>
<dbReference type="InterPro" id="IPR005760">
    <property type="entry name" value="A/G_AdeGlyc_MutY"/>
</dbReference>
<evidence type="ECO:0000256" key="4">
    <source>
        <dbReference type="ARBA" id="ARBA00012045"/>
    </source>
</evidence>
<evidence type="ECO:0000256" key="7">
    <source>
        <dbReference type="ARBA" id="ARBA00022723"/>
    </source>
</evidence>
<dbReference type="InterPro" id="IPR023170">
    <property type="entry name" value="HhH_base_excis_C"/>
</dbReference>
<evidence type="ECO:0000256" key="5">
    <source>
        <dbReference type="ARBA" id="ARBA00022023"/>
    </source>
</evidence>
<keyword evidence="9 16" id="KW-0378">Hydrolase</keyword>
<dbReference type="GO" id="GO:0006298">
    <property type="term" value="P:mismatch repair"/>
    <property type="evidence" value="ECO:0007669"/>
    <property type="project" value="TreeGrafter"/>
</dbReference>
<dbReference type="Pfam" id="PF00730">
    <property type="entry name" value="HhH-GPD"/>
    <property type="match status" value="1"/>
</dbReference>
<dbReference type="GO" id="GO:0006284">
    <property type="term" value="P:base-excision repair"/>
    <property type="evidence" value="ECO:0007669"/>
    <property type="project" value="UniProtKB-UniRule"/>
</dbReference>
<keyword evidence="8 14" id="KW-0227">DNA damage</keyword>
<organism evidence="16">
    <name type="scientific">Rheinheimera sp. BAL341</name>
    <dbReference type="NCBI Taxonomy" id="1708203"/>
    <lineage>
        <taxon>Bacteria</taxon>
        <taxon>Pseudomonadati</taxon>
        <taxon>Pseudomonadota</taxon>
        <taxon>Gammaproteobacteria</taxon>
        <taxon>Chromatiales</taxon>
        <taxon>Chromatiaceae</taxon>
        <taxon>Rheinheimera</taxon>
    </lineage>
</organism>
<keyword evidence="11" id="KW-0411">Iron-sulfur</keyword>
<evidence type="ECO:0000256" key="12">
    <source>
        <dbReference type="ARBA" id="ARBA00023204"/>
    </source>
</evidence>
<evidence type="ECO:0000256" key="6">
    <source>
        <dbReference type="ARBA" id="ARBA00022485"/>
    </source>
</evidence>
<keyword evidence="7" id="KW-0479">Metal-binding</keyword>
<dbReference type="GO" id="GO:0035485">
    <property type="term" value="F:adenine/guanine mispair binding"/>
    <property type="evidence" value="ECO:0007669"/>
    <property type="project" value="TreeGrafter"/>
</dbReference>
<evidence type="ECO:0000313" key="16">
    <source>
        <dbReference type="EMBL" id="VHO03948.1"/>
    </source>
</evidence>
<evidence type="ECO:0000259" key="15">
    <source>
        <dbReference type="SMART" id="SM00478"/>
    </source>
</evidence>
<dbReference type="PANTHER" id="PTHR42944:SF1">
    <property type="entry name" value="ADENINE DNA GLYCOSYLASE"/>
    <property type="match status" value="1"/>
</dbReference>
<keyword evidence="12" id="KW-0234">DNA repair</keyword>
<dbReference type="Gene3D" id="1.10.1670.10">
    <property type="entry name" value="Helix-hairpin-Helix base-excision DNA repair enzymes (C-terminal)"/>
    <property type="match status" value="1"/>
</dbReference>
<comment type="function">
    <text evidence="2">Adenine glycosylase active on G-A mispairs. MutY also corrects error-prone DNA synthesis past GO lesions which are due to the oxidatively damaged form of guanine: 7,8-dihydro-8-oxoguanine (8-oxo-dGTP).</text>
</comment>
<dbReference type="InterPro" id="IPR004035">
    <property type="entry name" value="Endouclease-III_FeS-bd_BS"/>
</dbReference>
<dbReference type="SMART" id="SM00478">
    <property type="entry name" value="ENDO3c"/>
    <property type="match status" value="1"/>
</dbReference>
<evidence type="ECO:0000256" key="9">
    <source>
        <dbReference type="ARBA" id="ARBA00022801"/>
    </source>
</evidence>
<comment type="catalytic activity">
    <reaction evidence="1 14">
        <text>Hydrolyzes free adenine bases from 7,8-dihydro-8-oxoguanine:adenine mismatched double-stranded DNA, leaving an apurinic site.</text>
        <dbReference type="EC" id="3.2.2.31"/>
    </reaction>
</comment>
<dbReference type="InterPro" id="IPR044298">
    <property type="entry name" value="MIG/MutY"/>
</dbReference>
<evidence type="ECO:0000256" key="1">
    <source>
        <dbReference type="ARBA" id="ARBA00000843"/>
    </source>
</evidence>
<accession>A0A486XN23</accession>
<keyword evidence="10 14" id="KW-0408">Iron</keyword>
<dbReference type="EMBL" id="CAAJGR010000089">
    <property type="protein sequence ID" value="VHO03948.1"/>
    <property type="molecule type" value="Genomic_DNA"/>
</dbReference>
<proteinExistence type="inferred from homology"/>
<dbReference type="InterPro" id="IPR015797">
    <property type="entry name" value="NUDIX_hydrolase-like_dom_sf"/>
</dbReference>
<sequence length="378" mass="42165">MATPGALLILREIIQAGAIMLSDQDAVWFSNQLVSWYQHHGRKTLPWQINKSPYTTWLSEVMLQQTQVATVIPYFERFVLQFPDIKTLATSPLDQVLHLWTGLGYYARARNLHKAAQTMLAEHAAEFPTEFDQVLALPGIGRSTAGAILSLSQGQHYPILDGNCKRVLARFAAISGWPGEKAVEQQLWQLAEQLTPNATVAQFNQAMMDLGASLCSRSKPRCAECPLKLKCKVALSGEQHLYPGKKPKKALPEKQSFWLLLKHQQQLLLTQRPASGLWGGLYGFFEFATAAEREQFVALNALQVGQTSELAGFRHTFSHFHLWIQPQLVSLLQRPALVQEQTAATWFTIDAIPPVGLSAPAKQLFQQLLVAASENKDT</sequence>
<evidence type="ECO:0000256" key="2">
    <source>
        <dbReference type="ARBA" id="ARBA00002933"/>
    </source>
</evidence>
<evidence type="ECO:0000256" key="14">
    <source>
        <dbReference type="RuleBase" id="RU365096"/>
    </source>
</evidence>
<dbReference type="EC" id="3.2.2.31" evidence="4 14"/>